<reference evidence="10" key="1">
    <citation type="submission" date="2023-07" db="EMBL/GenBank/DDBJ databases">
        <title>Chromosome-level genome assembly of Artemia franciscana.</title>
        <authorList>
            <person name="Jo E."/>
        </authorList>
    </citation>
    <scope>NUCLEOTIDE SEQUENCE</scope>
    <source>
        <tissue evidence="10">Whole body</tissue>
    </source>
</reference>
<keyword evidence="7 9" id="KW-0472">Membrane</keyword>
<evidence type="ECO:0000313" key="11">
    <source>
        <dbReference type="Proteomes" id="UP001187531"/>
    </source>
</evidence>
<feature type="transmembrane region" description="Helical" evidence="9">
    <location>
        <begin position="322"/>
        <end position="343"/>
    </location>
</feature>
<evidence type="ECO:0000256" key="4">
    <source>
        <dbReference type="ARBA" id="ARBA00022475"/>
    </source>
</evidence>
<comment type="similarity">
    <text evidence="2">Belongs to the amino acid-polyamine-organocation (APC) superfamily. L-type amino acid transporter (LAT) (TC 2.A.3.8) family.</text>
</comment>
<feature type="transmembrane region" description="Helical" evidence="9">
    <location>
        <begin position="53"/>
        <end position="74"/>
    </location>
</feature>
<comment type="caution">
    <text evidence="10">The sequence shown here is derived from an EMBL/GenBank/DDBJ whole genome shotgun (WGS) entry which is preliminary data.</text>
</comment>
<feature type="transmembrane region" description="Helical" evidence="9">
    <location>
        <begin position="202"/>
        <end position="223"/>
    </location>
</feature>
<name>A0AA88IMF2_ARTSF</name>
<dbReference type="PANTHER" id="PTHR11785">
    <property type="entry name" value="AMINO ACID TRANSPORTER"/>
    <property type="match status" value="1"/>
</dbReference>
<feature type="transmembrane region" description="Helical" evidence="9">
    <location>
        <begin position="378"/>
        <end position="400"/>
    </location>
</feature>
<feature type="transmembrane region" description="Helical" evidence="9">
    <location>
        <begin position="436"/>
        <end position="456"/>
    </location>
</feature>
<feature type="transmembrane region" description="Helical" evidence="9">
    <location>
        <begin position="134"/>
        <end position="160"/>
    </location>
</feature>
<dbReference type="Gene3D" id="1.20.1740.10">
    <property type="entry name" value="Amino acid/polyamine transporter I"/>
    <property type="match status" value="1"/>
</dbReference>
<keyword evidence="4" id="KW-1003">Cell membrane</keyword>
<dbReference type="FunFam" id="1.20.1740.10:FF:000003">
    <property type="entry name" value="Y+L amino acid transporter 1 isoform X1"/>
    <property type="match status" value="1"/>
</dbReference>
<evidence type="ECO:0000256" key="3">
    <source>
        <dbReference type="ARBA" id="ARBA00022448"/>
    </source>
</evidence>
<evidence type="ECO:0000256" key="5">
    <source>
        <dbReference type="ARBA" id="ARBA00022692"/>
    </source>
</evidence>
<evidence type="ECO:0000313" key="10">
    <source>
        <dbReference type="EMBL" id="KAK2723332.1"/>
    </source>
</evidence>
<keyword evidence="11" id="KW-1185">Reference proteome</keyword>
<evidence type="ECO:0000256" key="6">
    <source>
        <dbReference type="ARBA" id="ARBA00022989"/>
    </source>
</evidence>
<evidence type="ECO:0000256" key="8">
    <source>
        <dbReference type="SAM" id="MobiDB-lite"/>
    </source>
</evidence>
<sequence length="540" mass="59549">MRRGGLNGVHPEELEKLNNIQRGYSTKEQNGNGDFPNHHEPEHTEAVRMHRELGLLDGVSIIIGCIVGSGIFVSPKGVLEEAGAPGLSLIIWVFCGILSLIGALCYAELGTTVPKSGGDYAYLREAYGPLPAFLYLWSSLLVVMPAGNAVAALTFANYILQPVFRECPPSNLILTVIAASVVCLLTFINCQRVRLVAQMQDFFMYFKVLALIIVIASGFFVFFQRGFVTSGLGDPWTGMTTNPGGVALAFYSGLFSYAGWNYLNFVVEEIKNPYRNLPRAIWLSMPIVTVIYVLANVSYLIVLSPHEMLSSNAVAVTFGDKIYPWYFRWLMPLCVAGATFGTLNSGIFGPSRLFFVGAREGHLPLSLAMVSIEHATPVPALVFLCLATLATLTVVDVFFLINFSSFVESSFTLLSVSGLIFMRFRRPELHRPIKISLFFPCLFLLICGFLVVLPIVFSPSVVGGAIVVILSGIPVYLLFIKWSQKPNWINSLNNEFTILTQKIFYAVPEEGEESPEESLASNDEKNLITQDSVPNDIWSE</sequence>
<gene>
    <name evidence="10" type="ORF">QYM36_001854</name>
</gene>
<proteinExistence type="inferred from homology"/>
<dbReference type="AlphaFoldDB" id="A0AA88IMF2"/>
<evidence type="ECO:0000256" key="9">
    <source>
        <dbReference type="SAM" id="Phobius"/>
    </source>
</evidence>
<feature type="region of interest" description="Disordered" evidence="8">
    <location>
        <begin position="510"/>
        <end position="540"/>
    </location>
</feature>
<dbReference type="PIRSF" id="PIRSF006060">
    <property type="entry name" value="AA_transporter"/>
    <property type="match status" value="1"/>
</dbReference>
<dbReference type="GO" id="GO:0015179">
    <property type="term" value="F:L-amino acid transmembrane transporter activity"/>
    <property type="evidence" value="ECO:0007669"/>
    <property type="project" value="TreeGrafter"/>
</dbReference>
<evidence type="ECO:0000256" key="1">
    <source>
        <dbReference type="ARBA" id="ARBA00004651"/>
    </source>
</evidence>
<feature type="transmembrane region" description="Helical" evidence="9">
    <location>
        <begin position="462"/>
        <end position="480"/>
    </location>
</feature>
<feature type="transmembrane region" description="Helical" evidence="9">
    <location>
        <begin position="86"/>
        <end position="107"/>
    </location>
</feature>
<feature type="transmembrane region" description="Helical" evidence="9">
    <location>
        <begin position="172"/>
        <end position="190"/>
    </location>
</feature>
<dbReference type="Proteomes" id="UP001187531">
    <property type="component" value="Unassembled WGS sequence"/>
</dbReference>
<keyword evidence="6 9" id="KW-1133">Transmembrane helix</keyword>
<evidence type="ECO:0000256" key="7">
    <source>
        <dbReference type="ARBA" id="ARBA00023136"/>
    </source>
</evidence>
<keyword evidence="3" id="KW-0813">Transport</keyword>
<evidence type="ECO:0000256" key="2">
    <source>
        <dbReference type="ARBA" id="ARBA00007040"/>
    </source>
</evidence>
<comment type="subcellular location">
    <subcellularLocation>
        <location evidence="1">Cell membrane</location>
        <topology evidence="1">Multi-pass membrane protein</topology>
    </subcellularLocation>
</comment>
<dbReference type="InterPro" id="IPR002293">
    <property type="entry name" value="AA/rel_permease1"/>
</dbReference>
<dbReference type="InterPro" id="IPR050598">
    <property type="entry name" value="AminoAcid_Transporter"/>
</dbReference>
<dbReference type="GO" id="GO:0005886">
    <property type="term" value="C:plasma membrane"/>
    <property type="evidence" value="ECO:0007669"/>
    <property type="project" value="UniProtKB-SubCell"/>
</dbReference>
<dbReference type="Pfam" id="PF13520">
    <property type="entry name" value="AA_permease_2"/>
    <property type="match status" value="1"/>
</dbReference>
<organism evidence="10 11">
    <name type="scientific">Artemia franciscana</name>
    <name type="common">Brine shrimp</name>
    <name type="synonym">Artemia sanfranciscana</name>
    <dbReference type="NCBI Taxonomy" id="6661"/>
    <lineage>
        <taxon>Eukaryota</taxon>
        <taxon>Metazoa</taxon>
        <taxon>Ecdysozoa</taxon>
        <taxon>Arthropoda</taxon>
        <taxon>Crustacea</taxon>
        <taxon>Branchiopoda</taxon>
        <taxon>Anostraca</taxon>
        <taxon>Artemiidae</taxon>
        <taxon>Artemia</taxon>
    </lineage>
</organism>
<dbReference type="EMBL" id="JAVRJZ010000004">
    <property type="protein sequence ID" value="KAK2723332.1"/>
    <property type="molecule type" value="Genomic_DNA"/>
</dbReference>
<accession>A0AA88IMF2</accession>
<feature type="transmembrane region" description="Helical" evidence="9">
    <location>
        <begin position="243"/>
        <end position="260"/>
    </location>
</feature>
<keyword evidence="5 9" id="KW-0812">Transmembrane</keyword>
<protein>
    <submittedName>
        <fullName evidence="10">Uncharacterized protein</fullName>
    </submittedName>
</protein>
<feature type="transmembrane region" description="Helical" evidence="9">
    <location>
        <begin position="406"/>
        <end position="424"/>
    </location>
</feature>
<feature type="transmembrane region" description="Helical" evidence="9">
    <location>
        <begin position="281"/>
        <end position="302"/>
    </location>
</feature>
<dbReference type="PANTHER" id="PTHR11785:SF240">
    <property type="entry name" value="LD25378P"/>
    <property type="match status" value="1"/>
</dbReference>